<evidence type="ECO:0000256" key="1">
    <source>
        <dbReference type="SAM" id="Phobius"/>
    </source>
</evidence>
<feature type="transmembrane region" description="Helical" evidence="1">
    <location>
        <begin position="40"/>
        <end position="62"/>
    </location>
</feature>
<dbReference type="InterPro" id="IPR024529">
    <property type="entry name" value="ECF_trnsprt_substrate-spec"/>
</dbReference>
<proteinExistence type="predicted"/>
<keyword evidence="1" id="KW-0472">Membrane</keyword>
<dbReference type="InterPro" id="IPR030949">
    <property type="entry name" value="ECF_S_folate_fam"/>
</dbReference>
<sequence length="187" mass="21124">MKLSFSSPKMTNQRLVTLAMLAALAIIISKFSITVIPNQLMVSFTFIVNTVIGMVAGPIWGFISLALIDVVDNLSSGQGNFIIWWTLMEAVEGFLYGLFFHGQLLARDEKKDWLKVTLATLVIMTFSTFLVTPFLVQTYFGTPFIAQYLAGRWLKIFEIPLRIFVTMLVLPQLQKIPELKKLVKADK</sequence>
<dbReference type="GO" id="GO:0022857">
    <property type="term" value="F:transmembrane transporter activity"/>
    <property type="evidence" value="ECO:0007669"/>
    <property type="project" value="InterPro"/>
</dbReference>
<gene>
    <name evidence="2" type="ORF">FRX57_00050</name>
</gene>
<dbReference type="Proteomes" id="UP000317430">
    <property type="component" value="Unassembled WGS sequence"/>
</dbReference>
<name>A0A5C5SD07_9STRE</name>
<dbReference type="EMBL" id="VOHL01000001">
    <property type="protein sequence ID" value="TWS98654.1"/>
    <property type="molecule type" value="Genomic_DNA"/>
</dbReference>
<comment type="caution">
    <text evidence="2">The sequence shown here is derived from an EMBL/GenBank/DDBJ whole genome shotgun (WGS) entry which is preliminary data.</text>
</comment>
<dbReference type="OrthoDB" id="2243574at2"/>
<keyword evidence="3" id="KW-1185">Reference proteome</keyword>
<evidence type="ECO:0000313" key="2">
    <source>
        <dbReference type="EMBL" id="TWS98654.1"/>
    </source>
</evidence>
<dbReference type="NCBIfam" id="TIGR04518">
    <property type="entry name" value="ECF_S_folT_fam"/>
    <property type="match status" value="1"/>
</dbReference>
<organism evidence="2 3">
    <name type="scientific">Streptococcus cuniculipharyngis</name>
    <dbReference type="NCBI Taxonomy" id="1562651"/>
    <lineage>
        <taxon>Bacteria</taxon>
        <taxon>Bacillati</taxon>
        <taxon>Bacillota</taxon>
        <taxon>Bacilli</taxon>
        <taxon>Lactobacillales</taxon>
        <taxon>Streptococcaceae</taxon>
        <taxon>Streptococcus</taxon>
    </lineage>
</organism>
<protein>
    <submittedName>
        <fullName evidence="2">Folate family ECF transporter S component</fullName>
    </submittedName>
</protein>
<dbReference type="Pfam" id="PF12822">
    <property type="entry name" value="ECF_trnsprt"/>
    <property type="match status" value="1"/>
</dbReference>
<dbReference type="RefSeq" id="WP_146565428.1">
    <property type="nucleotide sequence ID" value="NZ_VOHL01000001.1"/>
</dbReference>
<keyword evidence="1" id="KW-0812">Transmembrane</keyword>
<feature type="transmembrane region" description="Helical" evidence="1">
    <location>
        <begin position="15"/>
        <end position="33"/>
    </location>
</feature>
<dbReference type="Gene3D" id="1.10.1760.20">
    <property type="match status" value="1"/>
</dbReference>
<reference evidence="2 3" key="1">
    <citation type="submission" date="2019-08" db="EMBL/GenBank/DDBJ databases">
        <authorList>
            <person name="Lei W."/>
        </authorList>
    </citation>
    <scope>NUCLEOTIDE SEQUENCE [LARGE SCALE GENOMIC DNA]</scope>
    <source>
        <strain evidence="2 3">CCUG 66496</strain>
    </source>
</reference>
<keyword evidence="1" id="KW-1133">Transmembrane helix</keyword>
<evidence type="ECO:0000313" key="3">
    <source>
        <dbReference type="Proteomes" id="UP000317430"/>
    </source>
</evidence>
<feature type="transmembrane region" description="Helical" evidence="1">
    <location>
        <begin position="113"/>
        <end position="136"/>
    </location>
</feature>
<dbReference type="AlphaFoldDB" id="A0A5C5SD07"/>
<accession>A0A5C5SD07</accession>
<feature type="transmembrane region" description="Helical" evidence="1">
    <location>
        <begin position="82"/>
        <end position="101"/>
    </location>
</feature>